<gene>
    <name evidence="1" type="ORF">QBC46DRAFT_450105</name>
</gene>
<proteinExistence type="predicted"/>
<name>A0AAN6N759_9PEZI</name>
<dbReference type="AlphaFoldDB" id="A0AAN6N759"/>
<protein>
    <submittedName>
        <fullName evidence="1">Uncharacterized protein</fullName>
    </submittedName>
</protein>
<evidence type="ECO:0000313" key="2">
    <source>
        <dbReference type="Proteomes" id="UP001303473"/>
    </source>
</evidence>
<comment type="caution">
    <text evidence="1">The sequence shown here is derived from an EMBL/GenBank/DDBJ whole genome shotgun (WGS) entry which is preliminary data.</text>
</comment>
<sequence>MSHTFQSSLLTGHYSSVKELTLPTITKLDASIAPMNGRNQLGWRRKSDKLYDKLYFPAHLSNFVWVIPETFACPHVQTRFCAASPWKTPHMDLSFYLKAQLKVVARELLGKTSSLRREEAEKLLQDIKLSIACYNQGGSFRELFLPLDSWRTSGVGVKVRESESAIPTFAASYRWENAGEASHARSLTCTPDCHELELCSNLRGRFRCARAMYTHMSKSKGQR</sequence>
<dbReference type="EMBL" id="MU853805">
    <property type="protein sequence ID" value="KAK3939821.1"/>
    <property type="molecule type" value="Genomic_DNA"/>
</dbReference>
<reference evidence="2" key="1">
    <citation type="journal article" date="2023" name="Mol. Phylogenet. Evol.">
        <title>Genome-scale phylogeny and comparative genomics of the fungal order Sordariales.</title>
        <authorList>
            <person name="Hensen N."/>
            <person name="Bonometti L."/>
            <person name="Westerberg I."/>
            <person name="Brannstrom I.O."/>
            <person name="Guillou S."/>
            <person name="Cros-Aarteil S."/>
            <person name="Calhoun S."/>
            <person name="Haridas S."/>
            <person name="Kuo A."/>
            <person name="Mondo S."/>
            <person name="Pangilinan J."/>
            <person name="Riley R."/>
            <person name="LaButti K."/>
            <person name="Andreopoulos B."/>
            <person name="Lipzen A."/>
            <person name="Chen C."/>
            <person name="Yan M."/>
            <person name="Daum C."/>
            <person name="Ng V."/>
            <person name="Clum A."/>
            <person name="Steindorff A."/>
            <person name="Ohm R.A."/>
            <person name="Martin F."/>
            <person name="Silar P."/>
            <person name="Natvig D.O."/>
            <person name="Lalanne C."/>
            <person name="Gautier V."/>
            <person name="Ament-Velasquez S.L."/>
            <person name="Kruys A."/>
            <person name="Hutchinson M.I."/>
            <person name="Powell A.J."/>
            <person name="Barry K."/>
            <person name="Miller A.N."/>
            <person name="Grigoriev I.V."/>
            <person name="Debuchy R."/>
            <person name="Gladieux P."/>
            <person name="Hiltunen Thoren M."/>
            <person name="Johannesson H."/>
        </authorList>
    </citation>
    <scope>NUCLEOTIDE SEQUENCE [LARGE SCALE GENOMIC DNA]</scope>
    <source>
        <strain evidence="2">CBS 340.73</strain>
    </source>
</reference>
<accession>A0AAN6N759</accession>
<evidence type="ECO:0000313" key="1">
    <source>
        <dbReference type="EMBL" id="KAK3939821.1"/>
    </source>
</evidence>
<organism evidence="1 2">
    <name type="scientific">Diplogelasinospora grovesii</name>
    <dbReference type="NCBI Taxonomy" id="303347"/>
    <lineage>
        <taxon>Eukaryota</taxon>
        <taxon>Fungi</taxon>
        <taxon>Dikarya</taxon>
        <taxon>Ascomycota</taxon>
        <taxon>Pezizomycotina</taxon>
        <taxon>Sordariomycetes</taxon>
        <taxon>Sordariomycetidae</taxon>
        <taxon>Sordariales</taxon>
        <taxon>Diplogelasinosporaceae</taxon>
        <taxon>Diplogelasinospora</taxon>
    </lineage>
</organism>
<dbReference type="Proteomes" id="UP001303473">
    <property type="component" value="Unassembled WGS sequence"/>
</dbReference>
<keyword evidence="2" id="KW-1185">Reference proteome</keyword>